<evidence type="ECO:0000256" key="3">
    <source>
        <dbReference type="SAM" id="Phobius"/>
    </source>
</evidence>
<dbReference type="Pfam" id="PF09822">
    <property type="entry name" value="ABC_transp_aux"/>
    <property type="match status" value="1"/>
</dbReference>
<feature type="region of interest" description="Disordered" evidence="2">
    <location>
        <begin position="424"/>
        <end position="457"/>
    </location>
</feature>
<dbReference type="OrthoDB" id="9777219at2"/>
<proteinExistence type="predicted"/>
<evidence type="ECO:0000256" key="2">
    <source>
        <dbReference type="SAM" id="MobiDB-lite"/>
    </source>
</evidence>
<evidence type="ECO:0000256" key="1">
    <source>
        <dbReference type="SAM" id="Coils"/>
    </source>
</evidence>
<feature type="transmembrane region" description="Helical" evidence="3">
    <location>
        <begin position="619"/>
        <end position="639"/>
    </location>
</feature>
<dbReference type="EMBL" id="CP036434">
    <property type="protein sequence ID" value="QDV07599.1"/>
    <property type="molecule type" value="Genomic_DNA"/>
</dbReference>
<dbReference type="RefSeq" id="WP_145198767.1">
    <property type="nucleotide sequence ID" value="NZ_CP036434.1"/>
</dbReference>
<keyword evidence="3" id="KW-1133">Transmembrane helix</keyword>
<accession>A0A518EU35</accession>
<reference evidence="6 7" key="1">
    <citation type="submission" date="2019-02" db="EMBL/GenBank/DDBJ databases">
        <title>Deep-cultivation of Planctomycetes and their phenomic and genomic characterization uncovers novel biology.</title>
        <authorList>
            <person name="Wiegand S."/>
            <person name="Jogler M."/>
            <person name="Boedeker C."/>
            <person name="Pinto D."/>
            <person name="Vollmers J."/>
            <person name="Rivas-Marin E."/>
            <person name="Kohn T."/>
            <person name="Peeters S.H."/>
            <person name="Heuer A."/>
            <person name="Rast P."/>
            <person name="Oberbeckmann S."/>
            <person name="Bunk B."/>
            <person name="Jeske O."/>
            <person name="Meyerdierks A."/>
            <person name="Storesund J.E."/>
            <person name="Kallscheuer N."/>
            <person name="Luecker S."/>
            <person name="Lage O.M."/>
            <person name="Pohl T."/>
            <person name="Merkel B.J."/>
            <person name="Hornburger P."/>
            <person name="Mueller R.-W."/>
            <person name="Bruemmer F."/>
            <person name="Labrenz M."/>
            <person name="Spormann A.M."/>
            <person name="Op den Camp H."/>
            <person name="Overmann J."/>
            <person name="Amann R."/>
            <person name="Jetten M.S.M."/>
            <person name="Mascher T."/>
            <person name="Medema M.H."/>
            <person name="Devos D.P."/>
            <person name="Kaster A.-K."/>
            <person name="Ovreas L."/>
            <person name="Rohde M."/>
            <person name="Galperin M.Y."/>
            <person name="Jogler C."/>
        </authorList>
    </citation>
    <scope>NUCLEOTIDE SEQUENCE [LARGE SCALE GENOMIC DNA]</scope>
    <source>
        <strain evidence="6 7">Poly30</strain>
    </source>
</reference>
<name>A0A518EU35_9BACT</name>
<evidence type="ECO:0000259" key="5">
    <source>
        <dbReference type="Pfam" id="PF23357"/>
    </source>
</evidence>
<feature type="coiled-coil region" evidence="1">
    <location>
        <begin position="539"/>
        <end position="616"/>
    </location>
</feature>
<keyword evidence="7" id="KW-1185">Reference proteome</keyword>
<dbReference type="AlphaFoldDB" id="A0A518EU35"/>
<keyword evidence="1" id="KW-0175">Coiled coil</keyword>
<evidence type="ECO:0000313" key="7">
    <source>
        <dbReference type="Proteomes" id="UP000320390"/>
    </source>
</evidence>
<feature type="domain" description="ABC-type uncharacterised transport system" evidence="4">
    <location>
        <begin position="177"/>
        <end position="506"/>
    </location>
</feature>
<keyword evidence="3" id="KW-0472">Membrane</keyword>
<organism evidence="6 7">
    <name type="scientific">Saltatorellus ferox</name>
    <dbReference type="NCBI Taxonomy" id="2528018"/>
    <lineage>
        <taxon>Bacteria</taxon>
        <taxon>Pseudomonadati</taxon>
        <taxon>Planctomycetota</taxon>
        <taxon>Planctomycetia</taxon>
        <taxon>Planctomycetia incertae sedis</taxon>
        <taxon>Saltatorellus</taxon>
    </lineage>
</organism>
<dbReference type="InterPro" id="IPR055396">
    <property type="entry name" value="DUF7088"/>
</dbReference>
<dbReference type="Pfam" id="PF23357">
    <property type="entry name" value="DUF7088"/>
    <property type="match status" value="1"/>
</dbReference>
<keyword evidence="3" id="KW-0812">Transmembrane</keyword>
<sequence>MNASKLSLIGLALGTLLFLAVNLFAGPALRGVRADLTEQKLYTLSQGTRNIVSDLEEPITLRLFFSKTVSEDYPVLLQYAERVQEMLEEFVAASDGKIDLEVIDPEPYSEAEELAVGYGIQGSPAPNGDMLYFGLLGTNSVDDEESLPGLDPRRESYLEYEVAEMIDKLERPDLAVVGLITSLPLQGGSVPAQQPGQPPQPTEPWPIMDLIQRRYEIRNLPPETLTEIPEDVDLLLMVHPKGLTPEGLYAVDQFCLKGGKVVAFVDSYCFFDPKRQANDPMAQLNAGVDSGIDELLMAWGVAMTQSQIVGDESTKLGVRGGDGRQVQIPVVFDVFEDTLDREDILTSNLKQLRFFMPGQLKQADEVPEGVNVTVLATTTEEGGGLVDSMTLLGGLNPQDIADGFEANQGKVGLAVRVSGTVKSAFPDGAPGAAEEENADGEEAADAEASTDEASSDHLSVATSPFNALVFSDADMLNASVWGQPMQTLFGGIRYVPQADNAALLVSALENLSGSNDLISLRSRAEYQRPFTRKQDLEAVAQERFRAEELELEAQLQETEAKLNEMQAAKDPSSAMLLSPEQEKEVEKFRAQQVETKRKLRKVKRDLRAEIDSLGTRLKFLNIFALPALIAALVAAVHLYRSGSRSSSQA</sequence>
<protein>
    <submittedName>
        <fullName evidence="6">ABC-type uncharacterized transport system</fullName>
    </submittedName>
</protein>
<feature type="domain" description="DUF7088" evidence="5">
    <location>
        <begin position="38"/>
        <end position="136"/>
    </location>
</feature>
<evidence type="ECO:0000259" key="4">
    <source>
        <dbReference type="Pfam" id="PF09822"/>
    </source>
</evidence>
<gene>
    <name evidence="6" type="ORF">Poly30_31260</name>
</gene>
<feature type="compositionally biased region" description="Acidic residues" evidence="2">
    <location>
        <begin position="433"/>
        <end position="450"/>
    </location>
</feature>
<evidence type="ECO:0000313" key="6">
    <source>
        <dbReference type="EMBL" id="QDV07599.1"/>
    </source>
</evidence>
<dbReference type="InterPro" id="IPR019196">
    <property type="entry name" value="ABC_transp_unknown"/>
</dbReference>
<dbReference type="Proteomes" id="UP000320390">
    <property type="component" value="Chromosome"/>
</dbReference>